<protein>
    <recommendedName>
        <fullName evidence="3">BclA C-terminal domain-containing protein</fullName>
    </recommendedName>
</protein>
<evidence type="ECO:0008006" key="3">
    <source>
        <dbReference type="Google" id="ProtNLM"/>
    </source>
</evidence>
<evidence type="ECO:0000313" key="1">
    <source>
        <dbReference type="EMBL" id="WGX76942.1"/>
    </source>
</evidence>
<dbReference type="Proteomes" id="UP001239169">
    <property type="component" value="Chromosome"/>
</dbReference>
<keyword evidence="2" id="KW-1185">Reference proteome</keyword>
<gene>
    <name evidence="1" type="ORF">QJS64_07955</name>
</gene>
<reference evidence="1 2" key="1">
    <citation type="submission" date="2023-04" db="EMBL/GenBank/DDBJ databases">
        <title>Bacteria Genome Submission.</title>
        <authorList>
            <person name="Isaac P."/>
        </authorList>
    </citation>
    <scope>NUCLEOTIDE SEQUENCE [LARGE SCALE GENOMIC DNA]</scope>
    <source>
        <strain evidence="1 2">SampleS7P1</strain>
    </source>
</reference>
<proteinExistence type="predicted"/>
<sequence length="115" mass="11949">MICFKTPGAFSLSGNIVNVNIGGTYLVEAAILLAPLSSGALSIQKNGSPAQFATYANQNISVDMSSQLVVFSIMVLSSGDGVNLENRINTLTSTLQGGVDGLEPTNVTLRLTKIS</sequence>
<dbReference type="EMBL" id="CP124685">
    <property type="protein sequence ID" value="WGX76942.1"/>
    <property type="molecule type" value="Genomic_DNA"/>
</dbReference>
<name>A0ABY8R5X8_PARBF</name>
<evidence type="ECO:0000313" key="2">
    <source>
        <dbReference type="Proteomes" id="UP001239169"/>
    </source>
</evidence>
<organism evidence="1 2">
    <name type="scientific">Paraclostridium bifermentans</name>
    <name type="common">Clostridium bifermentans</name>
    <dbReference type="NCBI Taxonomy" id="1490"/>
    <lineage>
        <taxon>Bacteria</taxon>
        <taxon>Bacillati</taxon>
        <taxon>Bacillota</taxon>
        <taxon>Clostridia</taxon>
        <taxon>Peptostreptococcales</taxon>
        <taxon>Peptostreptococcaceae</taxon>
        <taxon>Paraclostridium</taxon>
    </lineage>
</organism>
<accession>A0ABY8R5X8</accession>